<dbReference type="InterPro" id="IPR018060">
    <property type="entry name" value="HTH_AraC"/>
</dbReference>
<dbReference type="PRINTS" id="PR00032">
    <property type="entry name" value="HTHARAC"/>
</dbReference>
<dbReference type="InterPro" id="IPR020449">
    <property type="entry name" value="Tscrpt_reg_AraC-type_HTH"/>
</dbReference>
<dbReference type="InterPro" id="IPR000322">
    <property type="entry name" value="Glyco_hydro_31_TIM"/>
</dbReference>
<proteinExistence type="inferred from homology"/>
<dbReference type="InterPro" id="IPR013780">
    <property type="entry name" value="Glyco_hydro_b"/>
</dbReference>
<dbReference type="AlphaFoldDB" id="A0A927CEC1"/>
<dbReference type="Pfam" id="PF21365">
    <property type="entry name" value="Glyco_hydro_31_3rd"/>
    <property type="match status" value="1"/>
</dbReference>
<reference evidence="7" key="1">
    <citation type="submission" date="2020-09" db="EMBL/GenBank/DDBJ databases">
        <title>A novel bacterium of genus Paenibacillus, isolated from South China Sea.</title>
        <authorList>
            <person name="Huang H."/>
            <person name="Mo K."/>
            <person name="Hu Y."/>
        </authorList>
    </citation>
    <scope>NUCLEOTIDE SEQUENCE</scope>
    <source>
        <strain evidence="7">IB182363</strain>
    </source>
</reference>
<dbReference type="InterPro" id="IPR048395">
    <property type="entry name" value="Glyco_hydro_31_C"/>
</dbReference>
<dbReference type="Gene3D" id="3.20.20.80">
    <property type="entry name" value="Glycosidases"/>
    <property type="match status" value="1"/>
</dbReference>
<evidence type="ECO:0000256" key="5">
    <source>
        <dbReference type="RuleBase" id="RU361185"/>
    </source>
</evidence>
<dbReference type="SUPFAM" id="SSF51445">
    <property type="entry name" value="(Trans)glycosidases"/>
    <property type="match status" value="1"/>
</dbReference>
<evidence type="ECO:0000259" key="6">
    <source>
        <dbReference type="PROSITE" id="PS01124"/>
    </source>
</evidence>
<dbReference type="Gene3D" id="2.60.40.1180">
    <property type="entry name" value="Golgi alpha-mannosidase II"/>
    <property type="match status" value="2"/>
</dbReference>
<dbReference type="SMART" id="SM00342">
    <property type="entry name" value="HTH_ARAC"/>
    <property type="match status" value="1"/>
</dbReference>
<dbReference type="Pfam" id="PF13802">
    <property type="entry name" value="Gal_mutarotas_2"/>
    <property type="match status" value="1"/>
</dbReference>
<dbReference type="GO" id="GO:0043565">
    <property type="term" value="F:sequence-specific DNA binding"/>
    <property type="evidence" value="ECO:0007669"/>
    <property type="project" value="InterPro"/>
</dbReference>
<dbReference type="GO" id="GO:0030246">
    <property type="term" value="F:carbohydrate binding"/>
    <property type="evidence" value="ECO:0007669"/>
    <property type="project" value="InterPro"/>
</dbReference>
<dbReference type="InterPro" id="IPR018062">
    <property type="entry name" value="HTH_AraC-typ_CS"/>
</dbReference>
<dbReference type="Pfam" id="PF17137">
    <property type="entry name" value="DUF5110"/>
    <property type="match status" value="1"/>
</dbReference>
<dbReference type="InterPro" id="IPR009057">
    <property type="entry name" value="Homeodomain-like_sf"/>
</dbReference>
<gene>
    <name evidence="7" type="ORF">IDH45_19895</name>
</gene>
<dbReference type="CDD" id="cd14752">
    <property type="entry name" value="GH31_N"/>
    <property type="match status" value="1"/>
</dbReference>
<dbReference type="GO" id="GO:0004553">
    <property type="term" value="F:hydrolase activity, hydrolyzing O-glycosyl compounds"/>
    <property type="evidence" value="ECO:0007669"/>
    <property type="project" value="InterPro"/>
</dbReference>
<dbReference type="RefSeq" id="WP_190929879.1">
    <property type="nucleotide sequence ID" value="NZ_JACXJA010000028.1"/>
</dbReference>
<evidence type="ECO:0000313" key="7">
    <source>
        <dbReference type="EMBL" id="MBD2864250.1"/>
    </source>
</evidence>
<name>A0A927CEC1_9BACL</name>
<protein>
    <submittedName>
        <fullName evidence="7">Helix-turn-helix domain-containing protein</fullName>
    </submittedName>
</protein>
<evidence type="ECO:0000313" key="8">
    <source>
        <dbReference type="Proteomes" id="UP000639396"/>
    </source>
</evidence>
<keyword evidence="8" id="KW-1185">Reference proteome</keyword>
<organism evidence="7 8">
    <name type="scientific">Paenibacillus oceani</name>
    <dbReference type="NCBI Taxonomy" id="2772510"/>
    <lineage>
        <taxon>Bacteria</taxon>
        <taxon>Bacillati</taxon>
        <taxon>Bacillota</taxon>
        <taxon>Bacilli</taxon>
        <taxon>Bacillales</taxon>
        <taxon>Paenibacillaceae</taxon>
        <taxon>Paenibacillus</taxon>
    </lineage>
</organism>
<dbReference type="Pfam" id="PF12833">
    <property type="entry name" value="HTH_18"/>
    <property type="match status" value="1"/>
</dbReference>
<dbReference type="InterPro" id="IPR017853">
    <property type="entry name" value="GH"/>
</dbReference>
<dbReference type="GO" id="GO:0005975">
    <property type="term" value="P:carbohydrate metabolic process"/>
    <property type="evidence" value="ECO:0007669"/>
    <property type="project" value="InterPro"/>
</dbReference>
<dbReference type="InterPro" id="IPR051816">
    <property type="entry name" value="Glycosyl_Hydrolase_31"/>
</dbReference>
<dbReference type="Gene3D" id="1.10.10.60">
    <property type="entry name" value="Homeodomain-like"/>
    <property type="match status" value="2"/>
</dbReference>
<keyword evidence="3" id="KW-0238">DNA-binding</keyword>
<dbReference type="PROSITE" id="PS01124">
    <property type="entry name" value="HTH_ARAC_FAMILY_2"/>
    <property type="match status" value="1"/>
</dbReference>
<evidence type="ECO:0000256" key="1">
    <source>
        <dbReference type="ARBA" id="ARBA00007806"/>
    </source>
</evidence>
<dbReference type="InterPro" id="IPR033403">
    <property type="entry name" value="DUF5110"/>
</dbReference>
<dbReference type="Pfam" id="PF01055">
    <property type="entry name" value="Glyco_hydro_31_2nd"/>
    <property type="match status" value="1"/>
</dbReference>
<feature type="domain" description="HTH araC/xylS-type" evidence="6">
    <location>
        <begin position="786"/>
        <end position="882"/>
    </location>
</feature>
<sequence>MCNERGELLTCQAERPWSDAAQGFGAHFTLADGERIYGLGDVKRDRIQHRGHRAEMRIENVHRYAPVPFLMSSRKWGLFINTTWCHEIDIGHAQRDLLTFQGTRGKLDFFLFVGDSYAELLDRYTGVVGKPLLLPVWAYGLTYVCHQQVNAREMVDDALNFRRAGIPCDTIGLEPGWMDSPSESVHKNWHPERFALPPYSKKSDTFIGALDKLGFKLSLWLTCTHDLSIEEERSLSASSAILAFNEAPWYDHLRKFVDQGVSAFKLSGAPFGLETSGRRWGNGMSDDEMHNLYPILLAKQLHLGYKEQTGLRSMIYMANGYAGMQRYAATWAGTSDQQPALVSMLNHGMSGHVHTTEDMDVSTPEGIHFGLLQPWSQVNSWAYWRHPCLLEHELLRTFRTYAKLRYSLLPYIYSAAHNAARTGMPILRAMPLAFPDDPHADELQHQYMFGGSLLVAAYTRTVYLPEGVWFDYWTGERHTGPKQLEYAAVPPAGGPLFVKGGAIIPVWPEMSHIGPKQPETIGLHLYPYGESEYVLMEDDGITYGYMEHRVAETKISCRTTDKRTKVRIGTRKGHYEGMPCRRSYDLYIHVPAKPLQVTVDGSLAEETVHPPETGSARNTWYFDRSSRIIRIGAQEHADKPEDVTIEVCYDTTFHRETPARHLRHDSTDSSGTNTHWETELEIGLETGDRAKAFAALEEWWVERIERIPNLDEARVNMLMICGLFVRVCNRQGWNVQTVLDGEYDAFVNIQAVFRKEHGYDLMRRAVQQVIEYRRSAKKSDIHPLIKQITDIVEKEIDGNITLYTMADRLHVNSSHLSRMFKQAVGQSFTDYVMVRKMERAKSLLIAGSSVSDAALQLGYKDTSHFIRVFRKYWGVTPGELKM</sequence>
<dbReference type="Gene3D" id="2.60.40.1760">
    <property type="entry name" value="glycosyl hydrolase (family 31)"/>
    <property type="match status" value="1"/>
</dbReference>
<dbReference type="SUPFAM" id="SSF51011">
    <property type="entry name" value="Glycosyl hydrolase domain"/>
    <property type="match status" value="1"/>
</dbReference>
<dbReference type="PROSITE" id="PS00041">
    <property type="entry name" value="HTH_ARAC_FAMILY_1"/>
    <property type="match status" value="1"/>
</dbReference>
<dbReference type="InterPro" id="IPR011013">
    <property type="entry name" value="Gal_mutarotase_sf_dom"/>
</dbReference>
<dbReference type="SUPFAM" id="SSF46689">
    <property type="entry name" value="Homeodomain-like"/>
    <property type="match status" value="2"/>
</dbReference>
<dbReference type="PANTHER" id="PTHR43863:SF2">
    <property type="entry name" value="MALTASE-GLUCOAMYLASE"/>
    <property type="match status" value="1"/>
</dbReference>
<comment type="similarity">
    <text evidence="1 5">Belongs to the glycosyl hydrolase 31 family.</text>
</comment>
<evidence type="ECO:0000256" key="4">
    <source>
        <dbReference type="ARBA" id="ARBA00023163"/>
    </source>
</evidence>
<comment type="caution">
    <text evidence="7">The sequence shown here is derived from an EMBL/GenBank/DDBJ whole genome shotgun (WGS) entry which is preliminary data.</text>
</comment>
<keyword evidence="4" id="KW-0804">Transcription</keyword>
<keyword evidence="5" id="KW-0378">Hydrolase</keyword>
<keyword evidence="2" id="KW-0805">Transcription regulation</keyword>
<dbReference type="SUPFAM" id="SSF74650">
    <property type="entry name" value="Galactose mutarotase-like"/>
    <property type="match status" value="1"/>
</dbReference>
<dbReference type="GO" id="GO:0003700">
    <property type="term" value="F:DNA-binding transcription factor activity"/>
    <property type="evidence" value="ECO:0007669"/>
    <property type="project" value="InterPro"/>
</dbReference>
<keyword evidence="5" id="KW-0326">Glycosidase</keyword>
<dbReference type="PANTHER" id="PTHR43863">
    <property type="entry name" value="HYDROLASE, PUTATIVE (AFU_ORTHOLOGUE AFUA_1G03140)-RELATED"/>
    <property type="match status" value="1"/>
</dbReference>
<dbReference type="InterPro" id="IPR025887">
    <property type="entry name" value="Glyco_hydro_31_N_dom"/>
</dbReference>
<dbReference type="EMBL" id="JACXJA010000028">
    <property type="protein sequence ID" value="MBD2864250.1"/>
    <property type="molecule type" value="Genomic_DNA"/>
</dbReference>
<accession>A0A927CEC1</accession>
<evidence type="ECO:0000256" key="3">
    <source>
        <dbReference type="ARBA" id="ARBA00023125"/>
    </source>
</evidence>
<evidence type="ECO:0000256" key="2">
    <source>
        <dbReference type="ARBA" id="ARBA00023015"/>
    </source>
</evidence>
<dbReference type="Proteomes" id="UP000639396">
    <property type="component" value="Unassembled WGS sequence"/>
</dbReference>